<evidence type="ECO:0000256" key="1">
    <source>
        <dbReference type="SAM" id="MobiDB-lite"/>
    </source>
</evidence>
<evidence type="ECO:0000313" key="2">
    <source>
        <dbReference type="EMBL" id="CAK9161691.1"/>
    </source>
</evidence>
<sequence length="93" mass="9910">MEIEISIPPLTIGPSNSRVPPLGHHVRLDSIEGRVLCLERALATIGSWLGRIRHMSKGKDTGSNSNDSDEHEGQSRDYVDDGDGGDDAATGAT</sequence>
<comment type="caution">
    <text evidence="2">The sequence shown here is derived from an EMBL/GenBank/DDBJ whole genome shotgun (WGS) entry which is preliminary data.</text>
</comment>
<proteinExistence type="predicted"/>
<dbReference type="AlphaFoldDB" id="A0ABC8SWW4"/>
<accession>A0ABC8SWW4</accession>
<keyword evidence="3" id="KW-1185">Reference proteome</keyword>
<dbReference type="Proteomes" id="UP001642360">
    <property type="component" value="Unassembled WGS sequence"/>
</dbReference>
<gene>
    <name evidence="2" type="ORF">ILEXP_LOCUS30510</name>
</gene>
<organism evidence="2 3">
    <name type="scientific">Ilex paraguariensis</name>
    <name type="common">yerba mate</name>
    <dbReference type="NCBI Taxonomy" id="185542"/>
    <lineage>
        <taxon>Eukaryota</taxon>
        <taxon>Viridiplantae</taxon>
        <taxon>Streptophyta</taxon>
        <taxon>Embryophyta</taxon>
        <taxon>Tracheophyta</taxon>
        <taxon>Spermatophyta</taxon>
        <taxon>Magnoliopsida</taxon>
        <taxon>eudicotyledons</taxon>
        <taxon>Gunneridae</taxon>
        <taxon>Pentapetalae</taxon>
        <taxon>asterids</taxon>
        <taxon>campanulids</taxon>
        <taxon>Aquifoliales</taxon>
        <taxon>Aquifoliaceae</taxon>
        <taxon>Ilex</taxon>
    </lineage>
</organism>
<protein>
    <submittedName>
        <fullName evidence="2">Uncharacterized protein</fullName>
    </submittedName>
</protein>
<dbReference type="EMBL" id="CAUOFW020003724">
    <property type="protein sequence ID" value="CAK9161691.1"/>
    <property type="molecule type" value="Genomic_DNA"/>
</dbReference>
<evidence type="ECO:0000313" key="3">
    <source>
        <dbReference type="Proteomes" id="UP001642360"/>
    </source>
</evidence>
<name>A0ABC8SWW4_9AQUA</name>
<feature type="region of interest" description="Disordered" evidence="1">
    <location>
        <begin position="55"/>
        <end position="93"/>
    </location>
</feature>
<reference evidence="2 3" key="1">
    <citation type="submission" date="2024-02" db="EMBL/GenBank/DDBJ databases">
        <authorList>
            <person name="Vignale AGUSTIN F."/>
            <person name="Sosa J E."/>
            <person name="Modenutti C."/>
        </authorList>
    </citation>
    <scope>NUCLEOTIDE SEQUENCE [LARGE SCALE GENOMIC DNA]</scope>
</reference>